<keyword evidence="2" id="KW-0732">Signal</keyword>
<evidence type="ECO:0000256" key="2">
    <source>
        <dbReference type="SAM" id="SignalP"/>
    </source>
</evidence>
<name>A0A8J5N1Y3_HOMAM</name>
<protein>
    <submittedName>
        <fullName evidence="3">Uncharacterized protein</fullName>
    </submittedName>
</protein>
<feature type="signal peptide" evidence="2">
    <location>
        <begin position="1"/>
        <end position="18"/>
    </location>
</feature>
<dbReference type="AlphaFoldDB" id="A0A8J5N1Y3"/>
<feature type="chain" id="PRO_5035180283" evidence="2">
    <location>
        <begin position="19"/>
        <end position="104"/>
    </location>
</feature>
<dbReference type="EMBL" id="JAHLQT010011989">
    <property type="protein sequence ID" value="KAG7171680.1"/>
    <property type="molecule type" value="Genomic_DNA"/>
</dbReference>
<organism evidence="3 4">
    <name type="scientific">Homarus americanus</name>
    <name type="common">American lobster</name>
    <dbReference type="NCBI Taxonomy" id="6706"/>
    <lineage>
        <taxon>Eukaryota</taxon>
        <taxon>Metazoa</taxon>
        <taxon>Ecdysozoa</taxon>
        <taxon>Arthropoda</taxon>
        <taxon>Crustacea</taxon>
        <taxon>Multicrustacea</taxon>
        <taxon>Malacostraca</taxon>
        <taxon>Eumalacostraca</taxon>
        <taxon>Eucarida</taxon>
        <taxon>Decapoda</taxon>
        <taxon>Pleocyemata</taxon>
        <taxon>Astacidea</taxon>
        <taxon>Nephropoidea</taxon>
        <taxon>Nephropidae</taxon>
        <taxon>Homarus</taxon>
    </lineage>
</organism>
<evidence type="ECO:0000313" key="4">
    <source>
        <dbReference type="Proteomes" id="UP000747542"/>
    </source>
</evidence>
<gene>
    <name evidence="3" type="ORF">Hamer_G023089</name>
</gene>
<dbReference type="Proteomes" id="UP000747542">
    <property type="component" value="Unassembled WGS sequence"/>
</dbReference>
<keyword evidence="4" id="KW-1185">Reference proteome</keyword>
<proteinExistence type="predicted"/>
<accession>A0A8J5N1Y3</accession>
<reference evidence="3" key="1">
    <citation type="journal article" date="2021" name="Sci. Adv.">
        <title>The American lobster genome reveals insights on longevity, neural, and immune adaptations.</title>
        <authorList>
            <person name="Polinski J.M."/>
            <person name="Zimin A.V."/>
            <person name="Clark K.F."/>
            <person name="Kohn A.B."/>
            <person name="Sadowski N."/>
            <person name="Timp W."/>
            <person name="Ptitsyn A."/>
            <person name="Khanna P."/>
            <person name="Romanova D.Y."/>
            <person name="Williams P."/>
            <person name="Greenwood S.J."/>
            <person name="Moroz L.L."/>
            <person name="Walt D.R."/>
            <person name="Bodnar A.G."/>
        </authorList>
    </citation>
    <scope>NUCLEOTIDE SEQUENCE</scope>
    <source>
        <strain evidence="3">GMGI-L3</strain>
    </source>
</reference>
<comment type="caution">
    <text evidence="3">The sequence shown here is derived from an EMBL/GenBank/DDBJ whole genome shotgun (WGS) entry which is preliminary data.</text>
</comment>
<evidence type="ECO:0000256" key="1">
    <source>
        <dbReference type="SAM" id="MobiDB-lite"/>
    </source>
</evidence>
<sequence>MKLLVSLVVVALAASGHADYLSDNPYAARPSYTPPSPSYGGGSHASYGTATGYSNFNLGAPLSYGGGSSGGGIGSVGGLGSVGGFGGGGGAGGNYGPPPTGYGH</sequence>
<feature type="region of interest" description="Disordered" evidence="1">
    <location>
        <begin position="20"/>
        <end position="44"/>
    </location>
</feature>
<evidence type="ECO:0000313" key="3">
    <source>
        <dbReference type="EMBL" id="KAG7171680.1"/>
    </source>
</evidence>